<name>A0A1V3IKP0_9PAST</name>
<reference evidence="1 2" key="1">
    <citation type="submission" date="2016-10" db="EMBL/GenBank/DDBJ databases">
        <title>Rodentibacter gen. nov. and new species.</title>
        <authorList>
            <person name="Christensen H."/>
        </authorList>
    </citation>
    <scope>NUCLEOTIDE SEQUENCE [LARGE SCALE GENOMIC DNA]</scope>
    <source>
        <strain evidence="1 2">CCUG17206</strain>
    </source>
</reference>
<keyword evidence="1" id="KW-0808">Transferase</keyword>
<dbReference type="Gene3D" id="1.20.120.330">
    <property type="entry name" value="Nucleotidyltransferases domain 2"/>
    <property type="match status" value="1"/>
</dbReference>
<dbReference type="NCBIfam" id="TIGR01987">
    <property type="entry name" value="HI0074"/>
    <property type="match status" value="1"/>
</dbReference>
<dbReference type="Pfam" id="PF08780">
    <property type="entry name" value="NTase_sub_bind"/>
    <property type="match status" value="1"/>
</dbReference>
<dbReference type="Proteomes" id="UP000189433">
    <property type="component" value="Unassembled WGS sequence"/>
</dbReference>
<comment type="caution">
    <text evidence="1">The sequence shown here is derived from an EMBL/GenBank/DDBJ whole genome shotgun (WGS) entry which is preliminary data.</text>
</comment>
<dbReference type="GO" id="GO:0016740">
    <property type="term" value="F:transferase activity"/>
    <property type="evidence" value="ECO:0007669"/>
    <property type="project" value="UniProtKB-KW"/>
</dbReference>
<keyword evidence="2" id="KW-1185">Reference proteome</keyword>
<proteinExistence type="predicted"/>
<gene>
    <name evidence="1" type="ORF">BKK50_07200</name>
</gene>
<protein>
    <submittedName>
        <fullName evidence="1">Nucleotidyltransferase</fullName>
    </submittedName>
</protein>
<dbReference type="RefSeq" id="WP_077416759.1">
    <property type="nucleotide sequence ID" value="NZ_MLHJ01000064.1"/>
</dbReference>
<dbReference type="EMBL" id="MLHJ01000064">
    <property type="protein sequence ID" value="OOF42264.1"/>
    <property type="molecule type" value="Genomic_DNA"/>
</dbReference>
<evidence type="ECO:0000313" key="1">
    <source>
        <dbReference type="EMBL" id="OOF42264.1"/>
    </source>
</evidence>
<dbReference type="OrthoDB" id="9810452at2"/>
<dbReference type="SUPFAM" id="SSF81593">
    <property type="entry name" value="Nucleotidyltransferase substrate binding subunit/domain"/>
    <property type="match status" value="1"/>
</dbReference>
<dbReference type="STRING" id="1908260.BKK50_07200"/>
<accession>A0A1V3IKP0</accession>
<sequence length="134" mass="15774">MLDFTPLEKAIFRLEEGLNRYLQDVSDLQIRDGLIQRFEFTYELSHKMLKRYLVAISPNPELYDGISFQDLIRTGNEYGLLQGEWSDWKQYREMRSRTSHTYDEDIAIAVVQGIPKFLSEAKYLQEKLKCGQNG</sequence>
<evidence type="ECO:0000313" key="2">
    <source>
        <dbReference type="Proteomes" id="UP000189433"/>
    </source>
</evidence>
<dbReference type="InterPro" id="IPR010235">
    <property type="entry name" value="HepT"/>
</dbReference>
<organism evidence="1 2">
    <name type="scientific">Rodentibacter rarus</name>
    <dbReference type="NCBI Taxonomy" id="1908260"/>
    <lineage>
        <taxon>Bacteria</taxon>
        <taxon>Pseudomonadati</taxon>
        <taxon>Pseudomonadota</taxon>
        <taxon>Gammaproteobacteria</taxon>
        <taxon>Pasteurellales</taxon>
        <taxon>Pasteurellaceae</taxon>
        <taxon>Rodentibacter</taxon>
    </lineage>
</organism>
<dbReference type="AlphaFoldDB" id="A0A1V3IKP0"/>